<dbReference type="SFLD" id="SFLDG01153">
    <property type="entry name" value="Main.4:_Theta-like"/>
    <property type="match status" value="1"/>
</dbReference>
<dbReference type="PROSITE" id="PS50404">
    <property type="entry name" value="GST_NTER"/>
    <property type="match status" value="1"/>
</dbReference>
<evidence type="ECO:0000313" key="5">
    <source>
        <dbReference type="Proteomes" id="UP000326759"/>
    </source>
</evidence>
<dbReference type="SFLD" id="SFLDG00358">
    <property type="entry name" value="Main_(cytGST)"/>
    <property type="match status" value="1"/>
</dbReference>
<evidence type="ECO:0000259" key="3">
    <source>
        <dbReference type="PROSITE" id="PS50405"/>
    </source>
</evidence>
<feature type="domain" description="GST N-terminal" evidence="2">
    <location>
        <begin position="2"/>
        <end position="83"/>
    </location>
</feature>
<dbReference type="InterPro" id="IPR036249">
    <property type="entry name" value="Thioredoxin-like_sf"/>
</dbReference>
<comment type="caution">
    <text evidence="4">The sequence shown here is derived from an EMBL/GenBank/DDBJ whole genome shotgun (WGS) entry which is preliminary data.</text>
</comment>
<dbReference type="InterPro" id="IPR004046">
    <property type="entry name" value="GST_C"/>
</dbReference>
<dbReference type="Proteomes" id="UP000326759">
    <property type="component" value="Unassembled WGS sequence"/>
</dbReference>
<dbReference type="OrthoDB" id="2309723at2759"/>
<sequence>MPSIILYHMIGSPPCRTINLLANHLGIKLNPKTISLREGEHLKEEYLRINPQHTVPTIKDGDFILWESRAIAIYLASAYGKDSDLYPEDPKTRAVINRLLFFDNEKLYKGFTDYLFPVMFLGATSFNNEKKEKLVEALNFLETFLSKHNFSAADHLTIADFCLVVSVTSIAVSDIVDLSDYKKINEWLERCRTQIKDFAEVNDKDAEGFRSFVKERVAANLKN</sequence>
<dbReference type="SUPFAM" id="SSF52833">
    <property type="entry name" value="Thioredoxin-like"/>
    <property type="match status" value="1"/>
</dbReference>
<dbReference type="Pfam" id="PF13417">
    <property type="entry name" value="GST_N_3"/>
    <property type="match status" value="1"/>
</dbReference>
<name>A0A5N5SX61_9CRUS</name>
<dbReference type="Gene3D" id="3.40.30.10">
    <property type="entry name" value="Glutaredoxin"/>
    <property type="match status" value="1"/>
</dbReference>
<dbReference type="CDD" id="cd03177">
    <property type="entry name" value="GST_C_Delta_Epsilon"/>
    <property type="match status" value="1"/>
</dbReference>
<dbReference type="InterPro" id="IPR004045">
    <property type="entry name" value="Glutathione_S-Trfase_N"/>
</dbReference>
<dbReference type="FunFam" id="1.20.1050.10:FF:000007">
    <property type="entry name" value="Glutathione S-transferase 1-1"/>
    <property type="match status" value="1"/>
</dbReference>
<dbReference type="Pfam" id="PF00043">
    <property type="entry name" value="GST_C"/>
    <property type="match status" value="1"/>
</dbReference>
<comment type="subunit">
    <text evidence="1">Homodimer.</text>
</comment>
<evidence type="ECO:0000259" key="2">
    <source>
        <dbReference type="PROSITE" id="PS50404"/>
    </source>
</evidence>
<dbReference type="PROSITE" id="PS50405">
    <property type="entry name" value="GST_CTER"/>
    <property type="match status" value="1"/>
</dbReference>
<keyword evidence="4" id="KW-0808">Transferase</keyword>
<keyword evidence="5" id="KW-1185">Reference proteome</keyword>
<dbReference type="GO" id="GO:0006749">
    <property type="term" value="P:glutathione metabolic process"/>
    <property type="evidence" value="ECO:0007669"/>
    <property type="project" value="TreeGrafter"/>
</dbReference>
<evidence type="ECO:0000313" key="4">
    <source>
        <dbReference type="EMBL" id="KAB7498587.1"/>
    </source>
</evidence>
<feature type="domain" description="GST C-terminal" evidence="3">
    <location>
        <begin position="89"/>
        <end position="212"/>
    </location>
</feature>
<dbReference type="InterPro" id="IPR040079">
    <property type="entry name" value="Glutathione_S-Trfase"/>
</dbReference>
<reference evidence="4 5" key="1">
    <citation type="journal article" date="2019" name="PLoS Biol.">
        <title>Sex chromosomes control vertical transmission of feminizing Wolbachia symbionts in an isopod.</title>
        <authorList>
            <person name="Becking T."/>
            <person name="Chebbi M.A."/>
            <person name="Giraud I."/>
            <person name="Moumen B."/>
            <person name="Laverre T."/>
            <person name="Caubet Y."/>
            <person name="Peccoud J."/>
            <person name="Gilbert C."/>
            <person name="Cordaux R."/>
        </authorList>
    </citation>
    <scope>NUCLEOTIDE SEQUENCE [LARGE SCALE GENOMIC DNA]</scope>
    <source>
        <strain evidence="4">ANa2</strain>
        <tissue evidence="4">Whole body excluding digestive tract and cuticle</tissue>
    </source>
</reference>
<dbReference type="InterPro" id="IPR036282">
    <property type="entry name" value="Glutathione-S-Trfase_C_sf"/>
</dbReference>
<protein>
    <submittedName>
        <fullName evidence="4">Glutathione S-transferase 1-1</fullName>
    </submittedName>
</protein>
<proteinExistence type="predicted"/>
<dbReference type="PANTHER" id="PTHR43969">
    <property type="entry name" value="GLUTATHIONE S TRANSFERASE D10, ISOFORM A-RELATED"/>
    <property type="match status" value="1"/>
</dbReference>
<dbReference type="EMBL" id="SEYY01019149">
    <property type="protein sequence ID" value="KAB7498587.1"/>
    <property type="molecule type" value="Genomic_DNA"/>
</dbReference>
<dbReference type="CDD" id="cd03045">
    <property type="entry name" value="GST_N_Delta_Epsilon"/>
    <property type="match status" value="1"/>
</dbReference>
<evidence type="ECO:0000256" key="1">
    <source>
        <dbReference type="ARBA" id="ARBA00011738"/>
    </source>
</evidence>
<dbReference type="InterPro" id="IPR010987">
    <property type="entry name" value="Glutathione-S-Trfase_C-like"/>
</dbReference>
<dbReference type="GO" id="GO:0004364">
    <property type="term" value="F:glutathione transferase activity"/>
    <property type="evidence" value="ECO:0007669"/>
    <property type="project" value="TreeGrafter"/>
</dbReference>
<dbReference type="Gene3D" id="1.20.1050.10">
    <property type="match status" value="1"/>
</dbReference>
<dbReference type="PANTHER" id="PTHR43969:SF9">
    <property type="entry name" value="GLUTATHIONE S TRANSFERASE D10, ISOFORM A-RELATED"/>
    <property type="match status" value="1"/>
</dbReference>
<organism evidence="4 5">
    <name type="scientific">Armadillidium nasatum</name>
    <dbReference type="NCBI Taxonomy" id="96803"/>
    <lineage>
        <taxon>Eukaryota</taxon>
        <taxon>Metazoa</taxon>
        <taxon>Ecdysozoa</taxon>
        <taxon>Arthropoda</taxon>
        <taxon>Crustacea</taxon>
        <taxon>Multicrustacea</taxon>
        <taxon>Malacostraca</taxon>
        <taxon>Eumalacostraca</taxon>
        <taxon>Peracarida</taxon>
        <taxon>Isopoda</taxon>
        <taxon>Oniscidea</taxon>
        <taxon>Crinocheta</taxon>
        <taxon>Armadillidiidae</taxon>
        <taxon>Armadillidium</taxon>
    </lineage>
</organism>
<dbReference type="SUPFAM" id="SSF47616">
    <property type="entry name" value="GST C-terminal domain-like"/>
    <property type="match status" value="1"/>
</dbReference>
<dbReference type="SFLD" id="SFLDS00019">
    <property type="entry name" value="Glutathione_Transferase_(cytos"/>
    <property type="match status" value="1"/>
</dbReference>
<accession>A0A5N5SX61</accession>
<gene>
    <name evidence="4" type="primary">GST1_1</name>
    <name evidence="4" type="ORF">Anas_08917</name>
</gene>
<dbReference type="AlphaFoldDB" id="A0A5N5SX61"/>
<dbReference type="FunFam" id="3.40.30.10:FF:000034">
    <property type="entry name" value="glutathione S-transferase 1"/>
    <property type="match status" value="1"/>
</dbReference>